<dbReference type="EC" id="3.2.2.n1" evidence="3"/>
<dbReference type="GO" id="GO:0005829">
    <property type="term" value="C:cytosol"/>
    <property type="evidence" value="ECO:0007669"/>
    <property type="project" value="TreeGrafter"/>
</dbReference>
<evidence type="ECO:0000256" key="1">
    <source>
        <dbReference type="ARBA" id="ARBA00000274"/>
    </source>
</evidence>
<dbReference type="Proteomes" id="UP000001880">
    <property type="component" value="Chromosome"/>
</dbReference>
<dbReference type="KEGG" id="hoh:Hoch_6854"/>
<evidence type="ECO:0000313" key="5">
    <source>
        <dbReference type="Proteomes" id="UP000001880"/>
    </source>
</evidence>
<dbReference type="AlphaFoldDB" id="D0LUJ5"/>
<dbReference type="PANTHER" id="PTHR31223:SF70">
    <property type="entry name" value="LOG FAMILY PROTEIN YJL055W"/>
    <property type="match status" value="1"/>
</dbReference>
<dbReference type="SUPFAM" id="SSF102405">
    <property type="entry name" value="MCP/YpsA-like"/>
    <property type="match status" value="1"/>
</dbReference>
<keyword evidence="3" id="KW-0203">Cytokinin biosynthesis</keyword>
<dbReference type="Gene3D" id="3.40.50.450">
    <property type="match status" value="1"/>
</dbReference>
<dbReference type="InterPro" id="IPR005269">
    <property type="entry name" value="LOG"/>
</dbReference>
<dbReference type="STRING" id="502025.Hoch_6854"/>
<gene>
    <name evidence="4" type="ordered locus">Hoch_6854</name>
</gene>
<dbReference type="Pfam" id="PF03641">
    <property type="entry name" value="Lysine_decarbox"/>
    <property type="match status" value="1"/>
</dbReference>
<dbReference type="GO" id="GO:0009691">
    <property type="term" value="P:cytokinin biosynthetic process"/>
    <property type="evidence" value="ECO:0007669"/>
    <property type="project" value="UniProtKB-UniRule"/>
</dbReference>
<comment type="catalytic activity">
    <reaction evidence="1">
        <text>AMP + H2O = D-ribose 5-phosphate + adenine</text>
        <dbReference type="Rhea" id="RHEA:20129"/>
        <dbReference type="ChEBI" id="CHEBI:15377"/>
        <dbReference type="ChEBI" id="CHEBI:16708"/>
        <dbReference type="ChEBI" id="CHEBI:78346"/>
        <dbReference type="ChEBI" id="CHEBI:456215"/>
        <dbReference type="EC" id="3.2.2.4"/>
    </reaction>
</comment>
<dbReference type="HOGENOM" id="CLU_058336_4_2_7"/>
<evidence type="ECO:0000313" key="4">
    <source>
        <dbReference type="EMBL" id="ACY19318.1"/>
    </source>
</evidence>
<sequence length="193" mass="20674">MQRICVYCGSRPGGRSTYVESARALGAALVERGIGLVYGGAGIGVMAAVADAVLAAGGEAIGVIPSALVERELAHPALSELFVVGSMHERKAKMVDLSDGFIALPGGFGTLDELFEVLTWAQLGMHAKPIGMLDVDGYYRDLFAFIDRAVAEQFVRDKHRDLVLRGSTPAALLDAMAEFQPILLPKWITRQET</sequence>
<keyword evidence="3" id="KW-0378">Hydrolase</keyword>
<organism evidence="4 5">
    <name type="scientific">Haliangium ochraceum (strain DSM 14365 / JCM 11303 / SMP-2)</name>
    <dbReference type="NCBI Taxonomy" id="502025"/>
    <lineage>
        <taxon>Bacteria</taxon>
        <taxon>Pseudomonadati</taxon>
        <taxon>Myxococcota</taxon>
        <taxon>Polyangia</taxon>
        <taxon>Haliangiales</taxon>
        <taxon>Kofleriaceae</taxon>
        <taxon>Haliangium</taxon>
    </lineage>
</organism>
<reference evidence="4 5" key="1">
    <citation type="journal article" date="2010" name="Stand. Genomic Sci.">
        <title>Complete genome sequence of Haliangium ochraceum type strain (SMP-2).</title>
        <authorList>
            <consortium name="US DOE Joint Genome Institute (JGI-PGF)"/>
            <person name="Ivanova N."/>
            <person name="Daum C."/>
            <person name="Lang E."/>
            <person name="Abt B."/>
            <person name="Kopitz M."/>
            <person name="Saunders E."/>
            <person name="Lapidus A."/>
            <person name="Lucas S."/>
            <person name="Glavina Del Rio T."/>
            <person name="Nolan M."/>
            <person name="Tice H."/>
            <person name="Copeland A."/>
            <person name="Cheng J.F."/>
            <person name="Chen F."/>
            <person name="Bruce D."/>
            <person name="Goodwin L."/>
            <person name="Pitluck S."/>
            <person name="Mavromatis K."/>
            <person name="Pati A."/>
            <person name="Mikhailova N."/>
            <person name="Chen A."/>
            <person name="Palaniappan K."/>
            <person name="Land M."/>
            <person name="Hauser L."/>
            <person name="Chang Y.J."/>
            <person name="Jeffries C.D."/>
            <person name="Detter J.C."/>
            <person name="Brettin T."/>
            <person name="Rohde M."/>
            <person name="Goker M."/>
            <person name="Bristow J."/>
            <person name="Markowitz V."/>
            <person name="Eisen J.A."/>
            <person name="Hugenholtz P."/>
            <person name="Kyrpides N.C."/>
            <person name="Klenk H.P."/>
        </authorList>
    </citation>
    <scope>NUCLEOTIDE SEQUENCE [LARGE SCALE GENOMIC DNA]</scope>
    <source>
        <strain evidence="5">DSM 14365 / CIP 107738 / JCM 11303 / AJ 13395 / SMP-2</strain>
    </source>
</reference>
<dbReference type="GO" id="GO:0008714">
    <property type="term" value="F:AMP nucleosidase activity"/>
    <property type="evidence" value="ECO:0007669"/>
    <property type="project" value="UniProtKB-EC"/>
</dbReference>
<accession>D0LUJ5</accession>
<dbReference type="OrthoDB" id="9801098at2"/>
<dbReference type="EMBL" id="CP001804">
    <property type="protein sequence ID" value="ACY19318.1"/>
    <property type="molecule type" value="Genomic_DNA"/>
</dbReference>
<name>D0LUJ5_HALO1</name>
<evidence type="ECO:0000256" key="2">
    <source>
        <dbReference type="ARBA" id="ARBA00006763"/>
    </source>
</evidence>
<dbReference type="PANTHER" id="PTHR31223">
    <property type="entry name" value="LOG FAMILY PROTEIN YJL055W"/>
    <property type="match status" value="1"/>
</dbReference>
<protein>
    <recommendedName>
        <fullName evidence="3">Cytokinin riboside 5'-monophosphate phosphoribohydrolase</fullName>
        <ecNumber evidence="3">3.2.2.n1</ecNumber>
    </recommendedName>
</protein>
<dbReference type="eggNOG" id="COG1611">
    <property type="taxonomic scope" value="Bacteria"/>
</dbReference>
<dbReference type="RefSeq" id="WP_012831910.1">
    <property type="nucleotide sequence ID" value="NC_013440.1"/>
</dbReference>
<comment type="similarity">
    <text evidence="2 3">Belongs to the LOG family.</text>
</comment>
<dbReference type="NCBIfam" id="TIGR00730">
    <property type="entry name" value="Rossman fold protein, TIGR00730 family"/>
    <property type="match status" value="1"/>
</dbReference>
<proteinExistence type="inferred from homology"/>
<evidence type="ECO:0000256" key="3">
    <source>
        <dbReference type="RuleBase" id="RU363015"/>
    </source>
</evidence>
<keyword evidence="5" id="KW-1185">Reference proteome</keyword>
<dbReference type="InterPro" id="IPR031100">
    <property type="entry name" value="LOG_fam"/>
</dbReference>